<reference evidence="9" key="2">
    <citation type="submission" date="2018-04" db="EMBL/GenBank/DDBJ databases">
        <title>OnivRS2 (Oryza nivara Reference Sequence Version 2).</title>
        <authorList>
            <person name="Zhang J."/>
            <person name="Kudrna D."/>
            <person name="Lee S."/>
            <person name="Talag J."/>
            <person name="Rajasekar S."/>
            <person name="Welchert J."/>
            <person name="Hsing Y.-I."/>
            <person name="Wing R.A."/>
        </authorList>
    </citation>
    <scope>NUCLEOTIDE SEQUENCE [LARGE SCALE GENOMIC DNA]</scope>
    <source>
        <strain evidence="9">SL10</strain>
    </source>
</reference>
<dbReference type="Proteomes" id="UP000006591">
    <property type="component" value="Chromosome 6"/>
</dbReference>
<dbReference type="eggNOG" id="KOG1752">
    <property type="taxonomic scope" value="Eukaryota"/>
</dbReference>
<dbReference type="PANTHER" id="PTHR44586">
    <property type="entry name" value="F-BOX DOMAIN CONTAINING PROTEIN, EXPRESSED"/>
    <property type="match status" value="1"/>
</dbReference>
<dbReference type="SUPFAM" id="SSF52833">
    <property type="entry name" value="Thioredoxin-like"/>
    <property type="match status" value="1"/>
</dbReference>
<dbReference type="Pfam" id="PF03478">
    <property type="entry name" value="Beta-prop_KIB1-4"/>
    <property type="match status" value="1"/>
</dbReference>
<evidence type="ECO:0000313" key="9">
    <source>
        <dbReference type="EnsemblPlants" id="ONIVA06G27610.1"/>
    </source>
</evidence>
<dbReference type="Pfam" id="PF00462">
    <property type="entry name" value="Glutaredoxin"/>
    <property type="match status" value="1"/>
</dbReference>
<dbReference type="InterPro" id="IPR014025">
    <property type="entry name" value="Glutaredoxin_subgr"/>
</dbReference>
<evidence type="ECO:0000256" key="5">
    <source>
        <dbReference type="ARBA" id="ARBA00023284"/>
    </source>
</evidence>
<keyword evidence="4" id="KW-1015">Disulfide bond</keyword>
<dbReference type="PROSITE" id="PS51354">
    <property type="entry name" value="GLUTAREDOXIN_2"/>
    <property type="match status" value="1"/>
</dbReference>
<dbReference type="NCBIfam" id="TIGR02180">
    <property type="entry name" value="GRX_euk"/>
    <property type="match status" value="1"/>
</dbReference>
<comment type="similarity">
    <text evidence="1">Belongs to the glutaredoxin family. CPYC subfamily.</text>
</comment>
<evidence type="ECO:0000259" key="7">
    <source>
        <dbReference type="Pfam" id="PF00462"/>
    </source>
</evidence>
<feature type="signal peptide" evidence="6">
    <location>
        <begin position="1"/>
        <end position="25"/>
    </location>
</feature>
<keyword evidence="5" id="KW-0676">Redox-active center</keyword>
<dbReference type="CDD" id="cd03419">
    <property type="entry name" value="GRX_GRXh_1_2_like"/>
    <property type="match status" value="1"/>
</dbReference>
<dbReference type="PROSITE" id="PS00195">
    <property type="entry name" value="GLUTAREDOXIN_1"/>
    <property type="match status" value="1"/>
</dbReference>
<dbReference type="AlphaFoldDB" id="A0A0E0HUG4"/>
<evidence type="ECO:0000256" key="4">
    <source>
        <dbReference type="ARBA" id="ARBA00023157"/>
    </source>
</evidence>
<evidence type="ECO:0000256" key="2">
    <source>
        <dbReference type="ARBA" id="ARBA00022448"/>
    </source>
</evidence>
<evidence type="ECO:0000259" key="8">
    <source>
        <dbReference type="Pfam" id="PF03478"/>
    </source>
</evidence>
<feature type="domain" description="Glutaredoxin" evidence="7">
    <location>
        <begin position="45"/>
        <end position="108"/>
    </location>
</feature>
<dbReference type="Gramene" id="ONIVA06G27610.1">
    <property type="protein sequence ID" value="ONIVA06G27610.1"/>
    <property type="gene ID" value="ONIVA06G27610"/>
</dbReference>
<dbReference type="PANTHER" id="PTHR44586:SF25">
    <property type="entry name" value="(WILD MALAYSIAN BANANA) HYPOTHETICAL PROTEIN"/>
    <property type="match status" value="1"/>
</dbReference>
<name>A0A0E0HUG4_ORYNI</name>
<dbReference type="STRING" id="4536.A0A0E0HUG4"/>
<dbReference type="InterPro" id="IPR036249">
    <property type="entry name" value="Thioredoxin-like_sf"/>
</dbReference>
<evidence type="ECO:0000313" key="10">
    <source>
        <dbReference type="Proteomes" id="UP000006591"/>
    </source>
</evidence>
<evidence type="ECO:0000256" key="1">
    <source>
        <dbReference type="ARBA" id="ARBA00007190"/>
    </source>
</evidence>
<organism evidence="9">
    <name type="scientific">Oryza nivara</name>
    <name type="common">Indian wild rice</name>
    <name type="synonym">Oryza sativa f. spontanea</name>
    <dbReference type="NCBI Taxonomy" id="4536"/>
    <lineage>
        <taxon>Eukaryota</taxon>
        <taxon>Viridiplantae</taxon>
        <taxon>Streptophyta</taxon>
        <taxon>Embryophyta</taxon>
        <taxon>Tracheophyta</taxon>
        <taxon>Spermatophyta</taxon>
        <taxon>Magnoliopsida</taxon>
        <taxon>Liliopsida</taxon>
        <taxon>Poales</taxon>
        <taxon>Poaceae</taxon>
        <taxon>BOP clade</taxon>
        <taxon>Oryzoideae</taxon>
        <taxon>Oryzeae</taxon>
        <taxon>Oryzinae</taxon>
        <taxon>Oryza</taxon>
    </lineage>
</organism>
<dbReference type="InterPro" id="IPR002109">
    <property type="entry name" value="Glutaredoxin"/>
</dbReference>
<dbReference type="InterPro" id="IPR011899">
    <property type="entry name" value="Glutaredoxin_euk/vir"/>
</dbReference>
<accession>A0A0E0HUG4</accession>
<protein>
    <submittedName>
        <fullName evidence="9">Uncharacterized protein</fullName>
    </submittedName>
</protein>
<dbReference type="FunFam" id="3.40.30.10:FF:000026">
    <property type="entry name" value="Glutaredoxin 2"/>
    <property type="match status" value="1"/>
</dbReference>
<keyword evidence="10" id="KW-1185">Reference proteome</keyword>
<keyword evidence="2" id="KW-0813">Transport</keyword>
<dbReference type="EnsemblPlants" id="ONIVA06G27610.1">
    <property type="protein sequence ID" value="ONIVA06G27610.1"/>
    <property type="gene ID" value="ONIVA06G27610"/>
</dbReference>
<dbReference type="PRINTS" id="PR00160">
    <property type="entry name" value="GLUTAREDOXIN"/>
</dbReference>
<dbReference type="InterPro" id="IPR005174">
    <property type="entry name" value="KIB1-4_b-propeller"/>
</dbReference>
<dbReference type="OMA" id="MVCRRMG"/>
<proteinExistence type="inferred from homology"/>
<sequence>MAALLGRRFGMAAAALIALAALGSAASGTASKSSFVKSTVKAHDVVIFSKSYCPYCRRAKAVFKELELKKEPYVVELDQREDGWEIQDALSDMVGRRTVPQVFVHGKHLGGSDGSFPALDIVDLVRAGAVCQWWNTSSAYVRGLHHLLSGPCTPCLLYTTAAAAGADADADDPNVATLYSLTDHRSYTVTLPGPHVHRRWLGASHGWLATADDDAALHLVNPVTGQQISNLPPVTTVEPVRRLLDDGGAVVPGMYVVYPYDWTLRVEPLVNAPMTLTARELSEYLYLRVFLSSDPSSDIVGGGCVVVLLHRPDGQMSFARLGDTHWTWIRTPTGNELYVDVGFSADGRMLYGIRRDGAIHEFDLGGEPALERTTILPAQDGMMRHTNYLVDAPWLGGGDGGCWLMVCRRMGAANLQAYAAWLADRSLPYDGVWNTHSIKVYRVDPAAGTAAEINDIGGRHALFLGCNSSFGLAMADCPTGILPDHVYYTDNEEQYALDTPECARDIGVYSMGDGSFHRVKPPSPWLDWPLPAWIIPSFGCLGYSNRFLAN</sequence>
<keyword evidence="6" id="KW-0732">Signal</keyword>
<feature type="domain" description="KIB1-4 beta-propeller" evidence="8">
    <location>
        <begin position="178"/>
        <end position="510"/>
    </location>
</feature>
<dbReference type="InterPro" id="IPR011767">
    <property type="entry name" value="GLR_AS"/>
</dbReference>
<evidence type="ECO:0000256" key="6">
    <source>
        <dbReference type="SAM" id="SignalP"/>
    </source>
</evidence>
<dbReference type="SUPFAM" id="SSF82171">
    <property type="entry name" value="DPP6 N-terminal domain-like"/>
    <property type="match status" value="1"/>
</dbReference>
<evidence type="ECO:0000256" key="3">
    <source>
        <dbReference type="ARBA" id="ARBA00022982"/>
    </source>
</evidence>
<keyword evidence="3" id="KW-0249">Electron transport</keyword>
<dbReference type="Gene3D" id="3.40.30.10">
    <property type="entry name" value="Glutaredoxin"/>
    <property type="match status" value="1"/>
</dbReference>
<dbReference type="HOGENOM" id="CLU_019286_0_0_1"/>
<feature type="chain" id="PRO_5002361997" evidence="6">
    <location>
        <begin position="26"/>
        <end position="550"/>
    </location>
</feature>
<reference evidence="9" key="1">
    <citation type="submission" date="2015-04" db="UniProtKB">
        <authorList>
            <consortium name="EnsemblPlants"/>
        </authorList>
    </citation>
    <scope>IDENTIFICATION</scope>
    <source>
        <strain evidence="9">SL10</strain>
    </source>
</reference>